<dbReference type="CDD" id="cd01741">
    <property type="entry name" value="GATase1_1"/>
    <property type="match status" value="1"/>
</dbReference>
<proteinExistence type="predicted"/>
<dbReference type="Proteomes" id="UP000297706">
    <property type="component" value="Unassembled WGS sequence"/>
</dbReference>
<protein>
    <submittedName>
        <fullName evidence="2">Glutamine amidotransferase</fullName>
    </submittedName>
</protein>
<dbReference type="InterPro" id="IPR044992">
    <property type="entry name" value="ChyE-like"/>
</dbReference>
<feature type="domain" description="Glutamine amidotransferase" evidence="1">
    <location>
        <begin position="44"/>
        <end position="178"/>
    </location>
</feature>
<accession>A0A4Y9VVW4</accession>
<reference evidence="2 3" key="1">
    <citation type="submission" date="2018-02" db="EMBL/GenBank/DDBJ databases">
        <title>A novel lanthanide dependent methylotroph, Methylotenera sp. La3113.</title>
        <authorList>
            <person name="Lv H."/>
            <person name="Tani A."/>
        </authorList>
    </citation>
    <scope>NUCLEOTIDE SEQUENCE [LARGE SCALE GENOMIC DNA]</scope>
    <source>
        <strain evidence="2 3">La3113</strain>
    </source>
</reference>
<keyword evidence="3" id="KW-1185">Reference proteome</keyword>
<gene>
    <name evidence="2" type="ORF">C3Y98_00270</name>
</gene>
<comment type="caution">
    <text evidence="2">The sequence shown here is derived from an EMBL/GenBank/DDBJ whole genome shotgun (WGS) entry which is preliminary data.</text>
</comment>
<sequence>MKPVIIFRHFNSEGPGYFSDFLDAQGIPWVLVKIDEGDVVPSSIASYSGMVLMGGPMSVNDDLPWIPPVLDLIRQAVDADVPVLGHCLGAQLMSKALGAVVTQNVIKEIGWGEVNISVNGAAQHWFGELESFNAFHWHGETFSLPEGAVHLLASKYCENQAYAIGQKHLALQCHIEMTEAMVREWCVVGAEEVASARHSPAVQDVETMQQTLPLHCFFLNKVANQVYTQWIKGLLN</sequence>
<dbReference type="RefSeq" id="WP_135276139.1">
    <property type="nucleotide sequence ID" value="NZ_PQVH01000001.1"/>
</dbReference>
<dbReference type="AlphaFoldDB" id="A0A4Y9VVW4"/>
<dbReference type="InterPro" id="IPR029062">
    <property type="entry name" value="Class_I_gatase-like"/>
</dbReference>
<dbReference type="GO" id="GO:0016740">
    <property type="term" value="F:transferase activity"/>
    <property type="evidence" value="ECO:0007669"/>
    <property type="project" value="UniProtKB-KW"/>
</dbReference>
<dbReference type="InterPro" id="IPR017926">
    <property type="entry name" value="GATASE"/>
</dbReference>
<dbReference type="PANTHER" id="PTHR42695:SF5">
    <property type="entry name" value="GLUTAMINE AMIDOTRANSFERASE YLR126C-RELATED"/>
    <property type="match status" value="1"/>
</dbReference>
<dbReference type="SUPFAM" id="SSF52317">
    <property type="entry name" value="Class I glutamine amidotransferase-like"/>
    <property type="match status" value="1"/>
</dbReference>
<evidence type="ECO:0000313" key="3">
    <source>
        <dbReference type="Proteomes" id="UP000297706"/>
    </source>
</evidence>
<dbReference type="GO" id="GO:0005829">
    <property type="term" value="C:cytosol"/>
    <property type="evidence" value="ECO:0007669"/>
    <property type="project" value="TreeGrafter"/>
</dbReference>
<dbReference type="Gene3D" id="3.40.50.880">
    <property type="match status" value="1"/>
</dbReference>
<name>A0A4Y9VVW4_9PROT</name>
<dbReference type="PANTHER" id="PTHR42695">
    <property type="entry name" value="GLUTAMINE AMIDOTRANSFERASE YLR126C-RELATED"/>
    <property type="match status" value="1"/>
</dbReference>
<keyword evidence="2" id="KW-0808">Transferase</keyword>
<keyword evidence="2" id="KW-0315">Glutamine amidotransferase</keyword>
<organism evidence="2 3">
    <name type="scientific">Methylotenera oryzisoli</name>
    <dbReference type="NCBI Taxonomy" id="2080758"/>
    <lineage>
        <taxon>Bacteria</taxon>
        <taxon>Pseudomonadati</taxon>
        <taxon>Pseudomonadota</taxon>
        <taxon>Betaproteobacteria</taxon>
        <taxon>Nitrosomonadales</taxon>
        <taxon>Methylophilaceae</taxon>
        <taxon>Methylotenera</taxon>
    </lineage>
</organism>
<dbReference type="PROSITE" id="PS51273">
    <property type="entry name" value="GATASE_TYPE_1"/>
    <property type="match status" value="1"/>
</dbReference>
<dbReference type="EMBL" id="PQVH01000001">
    <property type="protein sequence ID" value="TFW73357.1"/>
    <property type="molecule type" value="Genomic_DNA"/>
</dbReference>
<dbReference type="OrthoDB" id="9813383at2"/>
<evidence type="ECO:0000313" key="2">
    <source>
        <dbReference type="EMBL" id="TFW73357.1"/>
    </source>
</evidence>
<evidence type="ECO:0000259" key="1">
    <source>
        <dbReference type="Pfam" id="PF00117"/>
    </source>
</evidence>
<dbReference type="Pfam" id="PF00117">
    <property type="entry name" value="GATase"/>
    <property type="match status" value="1"/>
</dbReference>